<sequence>MRKPSREPGSTCGAALMFSWPPAMTISASPAIIAFAASITAFRPEPQTLLIVMPGTMAGKPALMSDWRAGFWPEPAANTWPKITSLI</sequence>
<comment type="caution">
    <text evidence="1">The sequence shown here is derived from an EMBL/GenBank/DDBJ whole genome shotgun (WGS) entry which is preliminary data.</text>
</comment>
<evidence type="ECO:0000313" key="1">
    <source>
        <dbReference type="EMBL" id="SAK85614.1"/>
    </source>
</evidence>
<protein>
    <submittedName>
        <fullName evidence="1">Uncharacterized protein</fullName>
    </submittedName>
</protein>
<reference evidence="1" key="1">
    <citation type="submission" date="2016-01" db="EMBL/GenBank/DDBJ databases">
        <authorList>
            <person name="Peeters C."/>
        </authorList>
    </citation>
    <scope>NUCLEOTIDE SEQUENCE [LARGE SCALE GENOMIC DNA]</scope>
    <source>
        <strain evidence="1">LMG 29325</strain>
    </source>
</reference>
<accession>A0A158CTH3</accession>
<keyword evidence="2" id="KW-1185">Reference proteome</keyword>
<dbReference type="Proteomes" id="UP000054596">
    <property type="component" value="Unassembled WGS sequence"/>
</dbReference>
<proteinExistence type="predicted"/>
<dbReference type="AlphaFoldDB" id="A0A158CTH3"/>
<gene>
    <name evidence="1" type="ORF">AWB82_05807</name>
</gene>
<dbReference type="EMBL" id="FCOJ02000057">
    <property type="protein sequence ID" value="SAK85614.1"/>
    <property type="molecule type" value="Genomic_DNA"/>
</dbReference>
<organism evidence="1 2">
    <name type="scientific">Caballeronia glebae</name>
    <dbReference type="NCBI Taxonomy" id="1777143"/>
    <lineage>
        <taxon>Bacteria</taxon>
        <taxon>Pseudomonadati</taxon>
        <taxon>Pseudomonadota</taxon>
        <taxon>Betaproteobacteria</taxon>
        <taxon>Burkholderiales</taxon>
        <taxon>Burkholderiaceae</taxon>
        <taxon>Caballeronia</taxon>
    </lineage>
</organism>
<name>A0A158CTH3_9BURK</name>
<evidence type="ECO:0000313" key="2">
    <source>
        <dbReference type="Proteomes" id="UP000054596"/>
    </source>
</evidence>